<dbReference type="Gramene" id="KZM85382">
    <property type="protein sequence ID" value="KZM85382"/>
    <property type="gene ID" value="DCAR_027196"/>
</dbReference>
<evidence type="ECO:0000313" key="2">
    <source>
        <dbReference type="Proteomes" id="UP000077755"/>
    </source>
</evidence>
<dbReference type="AlphaFoldDB" id="A0A175YRB6"/>
<keyword evidence="2" id="KW-1185">Reference proteome</keyword>
<reference evidence="1" key="1">
    <citation type="journal article" date="2016" name="Nat. Genet.">
        <title>A high-quality carrot genome assembly provides new insights into carotenoid accumulation and asterid genome evolution.</title>
        <authorList>
            <person name="Iorizzo M."/>
            <person name="Ellison S."/>
            <person name="Senalik D."/>
            <person name="Zeng P."/>
            <person name="Satapoomin P."/>
            <person name="Huang J."/>
            <person name="Bowman M."/>
            <person name="Iovene M."/>
            <person name="Sanseverino W."/>
            <person name="Cavagnaro P."/>
            <person name="Yildiz M."/>
            <person name="Macko-Podgorni A."/>
            <person name="Moranska E."/>
            <person name="Grzebelus E."/>
            <person name="Grzebelus D."/>
            <person name="Ashrafi H."/>
            <person name="Zheng Z."/>
            <person name="Cheng S."/>
            <person name="Spooner D."/>
            <person name="Van Deynze A."/>
            <person name="Simon P."/>
        </authorList>
    </citation>
    <scope>NUCLEOTIDE SEQUENCE</scope>
    <source>
        <tissue evidence="1">Leaf</tissue>
    </source>
</reference>
<name>A0A175YRB6_DAUCS</name>
<sequence>MAVPPRKRRRPRIAVTEEVAEARRLATQQRNARRQRYLGSIILSESKSVDLAAQVIDMANIGKRAIRYLHKLSAANIRADLIENG</sequence>
<evidence type="ECO:0000313" key="1">
    <source>
        <dbReference type="EMBL" id="WOH12846.1"/>
    </source>
</evidence>
<dbReference type="Proteomes" id="UP000077755">
    <property type="component" value="Chromosome 8"/>
</dbReference>
<gene>
    <name evidence="1" type="ORF">DCAR_0832355</name>
</gene>
<protein>
    <submittedName>
        <fullName evidence="1">Uncharacterized protein</fullName>
    </submittedName>
</protein>
<proteinExistence type="predicted"/>
<dbReference type="EMBL" id="CP093350">
    <property type="protein sequence ID" value="WOH12846.1"/>
    <property type="molecule type" value="Genomic_DNA"/>
</dbReference>
<reference evidence="1" key="2">
    <citation type="submission" date="2022-03" db="EMBL/GenBank/DDBJ databases">
        <title>Draft title - Genomic analysis of global carrot germplasm unveils the trajectory of domestication and the origin of high carotenoid orange carrot.</title>
        <authorList>
            <person name="Iorizzo M."/>
            <person name="Ellison S."/>
            <person name="Senalik D."/>
            <person name="Macko-Podgorni A."/>
            <person name="Grzebelus D."/>
            <person name="Bostan H."/>
            <person name="Rolling W."/>
            <person name="Curaba J."/>
            <person name="Simon P."/>
        </authorList>
    </citation>
    <scope>NUCLEOTIDE SEQUENCE</scope>
    <source>
        <tissue evidence="1">Leaf</tissue>
    </source>
</reference>
<organism evidence="1 2">
    <name type="scientific">Daucus carota subsp. sativus</name>
    <name type="common">Carrot</name>
    <dbReference type="NCBI Taxonomy" id="79200"/>
    <lineage>
        <taxon>Eukaryota</taxon>
        <taxon>Viridiplantae</taxon>
        <taxon>Streptophyta</taxon>
        <taxon>Embryophyta</taxon>
        <taxon>Tracheophyta</taxon>
        <taxon>Spermatophyta</taxon>
        <taxon>Magnoliopsida</taxon>
        <taxon>eudicotyledons</taxon>
        <taxon>Gunneridae</taxon>
        <taxon>Pentapetalae</taxon>
        <taxon>asterids</taxon>
        <taxon>campanulids</taxon>
        <taxon>Apiales</taxon>
        <taxon>Apiaceae</taxon>
        <taxon>Apioideae</taxon>
        <taxon>Scandiceae</taxon>
        <taxon>Daucinae</taxon>
        <taxon>Daucus</taxon>
        <taxon>Daucus sect. Daucus</taxon>
    </lineage>
</organism>
<accession>A0A175YRB6</accession>